<comment type="subcellular location">
    <subcellularLocation>
        <location evidence="6">Nucleus</location>
    </subcellularLocation>
</comment>
<keyword evidence="6" id="KW-0698">rRNA processing</keyword>
<dbReference type="AlphaFoldDB" id="A0A0A1T155"/>
<dbReference type="GO" id="GO:0006364">
    <property type="term" value="P:rRNA processing"/>
    <property type="evidence" value="ECO:0007669"/>
    <property type="project" value="UniProtKB-UniRule"/>
</dbReference>
<dbReference type="InterPro" id="IPR015943">
    <property type="entry name" value="WD40/YVTN_repeat-like_dom_sf"/>
</dbReference>
<name>A0A0A1T155_9HYPO</name>
<evidence type="ECO:0000256" key="1">
    <source>
        <dbReference type="ARBA" id="ARBA00002355"/>
    </source>
</evidence>
<comment type="subunit">
    <text evidence="6">Component of the RIX1 complex, composed of IPI1, RIX1/IPI2 and IPI3 in a 1:2:2 stoichiometry. The complex interacts (via RIX1) with MDN1 (via its hexameric AAA ATPase ring) and the pre-60S ribosome particles.</text>
</comment>
<dbReference type="SUPFAM" id="SSF50978">
    <property type="entry name" value="WD40 repeat-like"/>
    <property type="match status" value="1"/>
</dbReference>
<evidence type="ECO:0000313" key="8">
    <source>
        <dbReference type="EMBL" id="CEJ90891.1"/>
    </source>
</evidence>
<dbReference type="Pfam" id="PF00400">
    <property type="entry name" value="WD40"/>
    <property type="match status" value="2"/>
</dbReference>
<feature type="coiled-coil region" evidence="7">
    <location>
        <begin position="398"/>
        <end position="428"/>
    </location>
</feature>
<dbReference type="PROSITE" id="PS00678">
    <property type="entry name" value="WD_REPEATS_1"/>
    <property type="match status" value="1"/>
</dbReference>
<proteinExistence type="inferred from homology"/>
<dbReference type="HOGENOM" id="CLU_025946_0_0_1"/>
<comment type="function">
    <text evidence="1 6">Component of the RIX1 complex required for processing of ITS2 sequences from 35S pre-rRNA.</text>
</comment>
<reference evidence="8 9" key="1">
    <citation type="journal article" date="2015" name="Genome Announc.">
        <title>Draft Genome Sequence and Gene Annotation of the Entomopathogenic Fungus Verticillium hemipterigenum.</title>
        <authorList>
            <person name="Horn F."/>
            <person name="Habel A."/>
            <person name="Scharf D.H."/>
            <person name="Dworschak J."/>
            <person name="Brakhage A.A."/>
            <person name="Guthke R."/>
            <person name="Hertweck C."/>
            <person name="Linde J."/>
        </authorList>
    </citation>
    <scope>NUCLEOTIDE SEQUENCE [LARGE SCALE GENOMIC DNA]</scope>
</reference>
<keyword evidence="6" id="KW-0539">Nucleus</keyword>
<dbReference type="STRING" id="1531966.A0A0A1T155"/>
<evidence type="ECO:0000256" key="6">
    <source>
        <dbReference type="RuleBase" id="RU369067"/>
    </source>
</evidence>
<dbReference type="GO" id="GO:0005656">
    <property type="term" value="C:nuclear pre-replicative complex"/>
    <property type="evidence" value="ECO:0007669"/>
    <property type="project" value="TreeGrafter"/>
</dbReference>
<dbReference type="PROSITE" id="PS50082">
    <property type="entry name" value="WD_REPEATS_2"/>
    <property type="match status" value="1"/>
</dbReference>
<dbReference type="EMBL" id="CDHN01000003">
    <property type="protein sequence ID" value="CEJ90891.1"/>
    <property type="molecule type" value="Genomic_DNA"/>
</dbReference>
<keyword evidence="3 5" id="KW-0853">WD repeat</keyword>
<dbReference type="FunFam" id="2.130.10.10:FF:000929">
    <property type="entry name" value="Ribosomal assembly complex component Ipi3"/>
    <property type="match status" value="1"/>
</dbReference>
<dbReference type="GO" id="GO:0006261">
    <property type="term" value="P:DNA-templated DNA replication"/>
    <property type="evidence" value="ECO:0007669"/>
    <property type="project" value="TreeGrafter"/>
</dbReference>
<dbReference type="PANTHER" id="PTHR18763">
    <property type="entry name" value="WD-REPEAT PROTEIN 18"/>
    <property type="match status" value="1"/>
</dbReference>
<dbReference type="InterPro" id="IPR045227">
    <property type="entry name" value="WDR18/Ipi3/RID3"/>
</dbReference>
<gene>
    <name evidence="8" type="ORF">VHEMI06642</name>
</gene>
<keyword evidence="9" id="KW-1185">Reference proteome</keyword>
<dbReference type="SMART" id="SM00320">
    <property type="entry name" value="WD40"/>
    <property type="match status" value="5"/>
</dbReference>
<feature type="repeat" description="WD" evidence="5">
    <location>
        <begin position="171"/>
        <end position="216"/>
    </location>
</feature>
<evidence type="ECO:0000256" key="4">
    <source>
        <dbReference type="ARBA" id="ARBA00022737"/>
    </source>
</evidence>
<dbReference type="InterPro" id="IPR019775">
    <property type="entry name" value="WD40_repeat_CS"/>
</dbReference>
<evidence type="ECO:0000256" key="3">
    <source>
        <dbReference type="ARBA" id="ARBA00022574"/>
    </source>
</evidence>
<dbReference type="Proteomes" id="UP000039046">
    <property type="component" value="Unassembled WGS sequence"/>
</dbReference>
<protein>
    <recommendedName>
        <fullName evidence="6">Pre-rRNA-processing protein IPI3</fullName>
    </recommendedName>
</protein>
<accession>A0A0A1T155</accession>
<dbReference type="GO" id="GO:0120330">
    <property type="term" value="C:rixosome complex"/>
    <property type="evidence" value="ECO:0007669"/>
    <property type="project" value="UniProtKB-UniRule"/>
</dbReference>
<comment type="similarity">
    <text evidence="2 6">Belongs to the WD repeat IPI3/WDR18 family.</text>
</comment>
<dbReference type="InterPro" id="IPR036322">
    <property type="entry name" value="WD40_repeat_dom_sf"/>
</dbReference>
<dbReference type="InterPro" id="IPR001680">
    <property type="entry name" value="WD40_rpt"/>
</dbReference>
<sequence length="433" mass="46533">MLTEEIISAVSGPPIGANTAVPKDVGIYSHTLTPSWGIKSTFKKSSTPNNCMAVSNSHIFTAQDQKSHVHVYSRTRGNQETFVSFQERIRSVALAGDVLILGTAEGRLILWETCTGRQIITPPCHVQAICCLAVTSNHVLTASEDSNINVWSLARLLELGADPGFEPDLTLSNHRSAITSLVAAPGENPETSLCVSSSKDKTCILWNFRNGQVLRTLLFASIPLCTTLDPCGRSLYVSCEDGSLYMVELFGGKALVGSRSAEVSSLVVQVDSPLGVADAEAGPATCLAVNYDGTLLLTGHTKGRMLRWTLADSSHPTELANLNASITNLTFVPLLKTDGNHKTATVVKPNPNQRQYTIQKQLGNSAQEPSRFDLLMASQGFPAEAIAKAASTVSDGEIVSNNSALADLQRENEELKEIIKEQKELQKATLASR</sequence>
<organism evidence="8 9">
    <name type="scientific">[Torrubiella] hemipterigena</name>
    <dbReference type="NCBI Taxonomy" id="1531966"/>
    <lineage>
        <taxon>Eukaryota</taxon>
        <taxon>Fungi</taxon>
        <taxon>Dikarya</taxon>
        <taxon>Ascomycota</taxon>
        <taxon>Pezizomycotina</taxon>
        <taxon>Sordariomycetes</taxon>
        <taxon>Hypocreomycetidae</taxon>
        <taxon>Hypocreales</taxon>
        <taxon>Clavicipitaceae</taxon>
        <taxon>Clavicipitaceae incertae sedis</taxon>
        <taxon>'Torrubiella' clade</taxon>
    </lineage>
</organism>
<evidence type="ECO:0000256" key="2">
    <source>
        <dbReference type="ARBA" id="ARBA00010143"/>
    </source>
</evidence>
<dbReference type="Gene3D" id="2.130.10.10">
    <property type="entry name" value="YVTN repeat-like/Quinoprotein amine dehydrogenase"/>
    <property type="match status" value="2"/>
</dbReference>
<keyword evidence="4" id="KW-0677">Repeat</keyword>
<keyword evidence="7" id="KW-0175">Coiled coil</keyword>
<evidence type="ECO:0000313" key="9">
    <source>
        <dbReference type="Proteomes" id="UP000039046"/>
    </source>
</evidence>
<evidence type="ECO:0000256" key="5">
    <source>
        <dbReference type="PROSITE-ProRule" id="PRU00221"/>
    </source>
</evidence>
<dbReference type="PANTHER" id="PTHR18763:SF0">
    <property type="entry name" value="WD REPEAT-CONTAINING PROTEIN 18"/>
    <property type="match status" value="1"/>
</dbReference>
<evidence type="ECO:0000256" key="7">
    <source>
        <dbReference type="SAM" id="Coils"/>
    </source>
</evidence>